<keyword evidence="4" id="KW-1185">Reference proteome</keyword>
<reference evidence="3" key="1">
    <citation type="submission" date="2022-12" db="EMBL/GenBank/DDBJ databases">
        <authorList>
            <person name="Petersen C."/>
        </authorList>
    </citation>
    <scope>NUCLEOTIDE SEQUENCE</scope>
    <source>
        <strain evidence="3">IBT 21472</strain>
    </source>
</reference>
<evidence type="ECO:0000313" key="3">
    <source>
        <dbReference type="EMBL" id="KAJ5307830.1"/>
    </source>
</evidence>
<dbReference type="OrthoDB" id="5419460at2759"/>
<dbReference type="GO" id="GO:0005938">
    <property type="term" value="C:cell cortex"/>
    <property type="evidence" value="ECO:0007669"/>
    <property type="project" value="TreeGrafter"/>
</dbReference>
<name>A0A9W9GZR1_9EURO</name>
<dbReference type="GO" id="GO:0006897">
    <property type="term" value="P:endocytosis"/>
    <property type="evidence" value="ECO:0007669"/>
    <property type="project" value="TreeGrafter"/>
</dbReference>
<dbReference type="PANTHER" id="PTHR36414:SF1">
    <property type="entry name" value="PROTEIN SUR7"/>
    <property type="match status" value="1"/>
</dbReference>
<dbReference type="Gene3D" id="1.20.140.150">
    <property type="match status" value="1"/>
</dbReference>
<dbReference type="GO" id="GO:0030866">
    <property type="term" value="P:cortical actin cytoskeleton organization"/>
    <property type="evidence" value="ECO:0007669"/>
    <property type="project" value="TreeGrafter"/>
</dbReference>
<evidence type="ECO:0000256" key="1">
    <source>
        <dbReference type="SAM" id="MobiDB-lite"/>
    </source>
</evidence>
<dbReference type="GO" id="GO:0045121">
    <property type="term" value="C:membrane raft"/>
    <property type="evidence" value="ECO:0007669"/>
    <property type="project" value="TreeGrafter"/>
</dbReference>
<evidence type="ECO:0000256" key="2">
    <source>
        <dbReference type="SAM" id="Phobius"/>
    </source>
</evidence>
<organism evidence="3 4">
    <name type="scientific">Penicillium atrosanguineum</name>
    <dbReference type="NCBI Taxonomy" id="1132637"/>
    <lineage>
        <taxon>Eukaryota</taxon>
        <taxon>Fungi</taxon>
        <taxon>Dikarya</taxon>
        <taxon>Ascomycota</taxon>
        <taxon>Pezizomycotina</taxon>
        <taxon>Eurotiomycetes</taxon>
        <taxon>Eurotiomycetidae</taxon>
        <taxon>Eurotiales</taxon>
        <taxon>Aspergillaceae</taxon>
        <taxon>Penicillium</taxon>
    </lineage>
</organism>
<feature type="region of interest" description="Disordered" evidence="1">
    <location>
        <begin position="219"/>
        <end position="254"/>
    </location>
</feature>
<dbReference type="GO" id="GO:0031505">
    <property type="term" value="P:fungal-type cell wall organization"/>
    <property type="evidence" value="ECO:0007669"/>
    <property type="project" value="TreeGrafter"/>
</dbReference>
<proteinExistence type="predicted"/>
<evidence type="ECO:0000313" key="4">
    <source>
        <dbReference type="Proteomes" id="UP001147746"/>
    </source>
</evidence>
<gene>
    <name evidence="3" type="ORF">N7476_008486</name>
</gene>
<dbReference type="Pfam" id="PF06687">
    <property type="entry name" value="SUR7"/>
    <property type="match status" value="1"/>
</dbReference>
<accession>A0A9W9GZR1</accession>
<sequence>MPLSRVSLGFLGLFFMAGAILLIFLTLLGGARNSTPLNEIYFLQADTSNIPGAPALSRWTFWNVCSVTANGKSDCGSSHPDFPLDPPRANNFNTTVNVPHQFIGTKHYYLMTRFMFPFIIIGLFFAVCSLFSGLLALCTRIGSYISGFLAWLALTFQVITTCLMTAAFVQGRHAFSSNGQVSKLGVKAFAFMWTASACLFLSCLLYCLGGAVGRKDPGYTGRKQRRRGFFNSARSNSVKSQKKEQQESSTQQYA</sequence>
<reference evidence="3" key="2">
    <citation type="journal article" date="2023" name="IMA Fungus">
        <title>Comparative genomic study of the Penicillium genus elucidates a diverse pangenome and 15 lateral gene transfer events.</title>
        <authorList>
            <person name="Petersen C."/>
            <person name="Sorensen T."/>
            <person name="Nielsen M.R."/>
            <person name="Sondergaard T.E."/>
            <person name="Sorensen J.L."/>
            <person name="Fitzpatrick D.A."/>
            <person name="Frisvad J.C."/>
            <person name="Nielsen K.L."/>
        </authorList>
    </citation>
    <scope>NUCLEOTIDE SEQUENCE</scope>
    <source>
        <strain evidence="3">IBT 21472</strain>
    </source>
</reference>
<dbReference type="PANTHER" id="PTHR36414">
    <property type="entry name" value="PROTEIN SUR7"/>
    <property type="match status" value="1"/>
</dbReference>
<dbReference type="InterPro" id="IPR009571">
    <property type="entry name" value="SUR7/Rim9-like_fungi"/>
</dbReference>
<dbReference type="GO" id="GO:0032185">
    <property type="term" value="P:septin cytoskeleton organization"/>
    <property type="evidence" value="ECO:0007669"/>
    <property type="project" value="TreeGrafter"/>
</dbReference>
<dbReference type="EMBL" id="JAPZBO010000008">
    <property type="protein sequence ID" value="KAJ5307830.1"/>
    <property type="molecule type" value="Genomic_DNA"/>
</dbReference>
<evidence type="ECO:0008006" key="5">
    <source>
        <dbReference type="Google" id="ProtNLM"/>
    </source>
</evidence>
<dbReference type="GO" id="GO:0005886">
    <property type="term" value="C:plasma membrane"/>
    <property type="evidence" value="ECO:0007669"/>
    <property type="project" value="InterPro"/>
</dbReference>
<protein>
    <recommendedName>
        <fullName evidence="5">Actin cortical patch SUR7/pH-response regulator PalI</fullName>
    </recommendedName>
</protein>
<dbReference type="Proteomes" id="UP001147746">
    <property type="component" value="Unassembled WGS sequence"/>
</dbReference>
<dbReference type="AlphaFoldDB" id="A0A9W9GZR1"/>
<feature type="transmembrane region" description="Helical" evidence="2">
    <location>
        <begin position="149"/>
        <end position="169"/>
    </location>
</feature>
<feature type="transmembrane region" description="Helical" evidence="2">
    <location>
        <begin position="7"/>
        <end position="28"/>
    </location>
</feature>
<keyword evidence="2" id="KW-1133">Transmembrane helix</keyword>
<feature type="transmembrane region" description="Helical" evidence="2">
    <location>
        <begin position="189"/>
        <end position="213"/>
    </location>
</feature>
<feature type="transmembrane region" description="Helical" evidence="2">
    <location>
        <begin position="114"/>
        <end position="137"/>
    </location>
</feature>
<keyword evidence="2" id="KW-0812">Transmembrane</keyword>
<comment type="caution">
    <text evidence="3">The sequence shown here is derived from an EMBL/GenBank/DDBJ whole genome shotgun (WGS) entry which is preliminary data.</text>
</comment>
<keyword evidence="2" id="KW-0472">Membrane</keyword>